<reference evidence="1 2" key="1">
    <citation type="journal article" date="2018" name="Sci. Rep.">
        <title>Genomic signatures of local adaptation to the degree of environmental predictability in rotifers.</title>
        <authorList>
            <person name="Franch-Gras L."/>
            <person name="Hahn C."/>
            <person name="Garcia-Roger E.M."/>
            <person name="Carmona M.J."/>
            <person name="Serra M."/>
            <person name="Gomez A."/>
        </authorList>
    </citation>
    <scope>NUCLEOTIDE SEQUENCE [LARGE SCALE GENOMIC DNA]</scope>
    <source>
        <strain evidence="1">HYR1</strain>
    </source>
</reference>
<gene>
    <name evidence="1" type="ORF">BpHYR1_016341</name>
</gene>
<sequence length="120" mass="14022">MSVRDKKTHFQSSIHLSDSRYHIIHFLMYFTSLWRRTSVLSNFISSRNSSNRSHGVSKGKLVFGAVTGENDLATLFSSHFHFPFNQTSFKFFKTRVYCKNYIIFISMSARKVRGIKLMIN</sequence>
<name>A0A3M7QXU1_BRAPC</name>
<evidence type="ECO:0000313" key="2">
    <source>
        <dbReference type="Proteomes" id="UP000276133"/>
    </source>
</evidence>
<dbReference type="EMBL" id="REGN01004777">
    <property type="protein sequence ID" value="RNA16190.1"/>
    <property type="molecule type" value="Genomic_DNA"/>
</dbReference>
<keyword evidence="2" id="KW-1185">Reference proteome</keyword>
<proteinExistence type="predicted"/>
<dbReference type="AlphaFoldDB" id="A0A3M7QXU1"/>
<protein>
    <submittedName>
        <fullName evidence="1">Uncharacterized protein</fullName>
    </submittedName>
</protein>
<organism evidence="1 2">
    <name type="scientific">Brachionus plicatilis</name>
    <name type="common">Marine rotifer</name>
    <name type="synonym">Brachionus muelleri</name>
    <dbReference type="NCBI Taxonomy" id="10195"/>
    <lineage>
        <taxon>Eukaryota</taxon>
        <taxon>Metazoa</taxon>
        <taxon>Spiralia</taxon>
        <taxon>Gnathifera</taxon>
        <taxon>Rotifera</taxon>
        <taxon>Eurotatoria</taxon>
        <taxon>Monogononta</taxon>
        <taxon>Pseudotrocha</taxon>
        <taxon>Ploima</taxon>
        <taxon>Brachionidae</taxon>
        <taxon>Brachionus</taxon>
    </lineage>
</organism>
<evidence type="ECO:0000313" key="1">
    <source>
        <dbReference type="EMBL" id="RNA16190.1"/>
    </source>
</evidence>
<comment type="caution">
    <text evidence="1">The sequence shown here is derived from an EMBL/GenBank/DDBJ whole genome shotgun (WGS) entry which is preliminary data.</text>
</comment>
<dbReference type="Proteomes" id="UP000276133">
    <property type="component" value="Unassembled WGS sequence"/>
</dbReference>
<accession>A0A3M7QXU1</accession>